<organism evidence="3 4">
    <name type="scientific">Clytia hemisphaerica</name>
    <dbReference type="NCBI Taxonomy" id="252671"/>
    <lineage>
        <taxon>Eukaryota</taxon>
        <taxon>Metazoa</taxon>
        <taxon>Cnidaria</taxon>
        <taxon>Hydrozoa</taxon>
        <taxon>Hydroidolina</taxon>
        <taxon>Leptothecata</taxon>
        <taxon>Obeliida</taxon>
        <taxon>Clytiidae</taxon>
        <taxon>Clytia</taxon>
    </lineage>
</organism>
<evidence type="ECO:0000313" key="3">
    <source>
        <dbReference type="EnsemblMetazoa" id="CLYHEMP020714.1"/>
    </source>
</evidence>
<feature type="transmembrane region" description="Helical" evidence="1">
    <location>
        <begin position="904"/>
        <end position="928"/>
    </location>
</feature>
<keyword evidence="2" id="KW-0732">Signal</keyword>
<keyword evidence="1" id="KW-0472">Membrane</keyword>
<protein>
    <submittedName>
        <fullName evidence="3">Uncharacterized protein</fullName>
    </submittedName>
</protein>
<feature type="transmembrane region" description="Helical" evidence="1">
    <location>
        <begin position="756"/>
        <end position="776"/>
    </location>
</feature>
<name>A0A7M6DPS3_9CNID</name>
<reference evidence="3" key="1">
    <citation type="submission" date="2021-01" db="UniProtKB">
        <authorList>
            <consortium name="EnsemblMetazoa"/>
        </authorList>
    </citation>
    <scope>IDENTIFICATION</scope>
</reference>
<proteinExistence type="predicted"/>
<feature type="transmembrane region" description="Helical" evidence="1">
    <location>
        <begin position="834"/>
        <end position="855"/>
    </location>
</feature>
<dbReference type="SUPFAM" id="SSF51126">
    <property type="entry name" value="Pectin lyase-like"/>
    <property type="match status" value="1"/>
</dbReference>
<accession>A0A7M6DPS3</accession>
<feature type="transmembrane region" description="Helical" evidence="1">
    <location>
        <begin position="574"/>
        <end position="593"/>
    </location>
</feature>
<dbReference type="EnsemblMetazoa" id="CLYHEMT020714.1">
    <property type="protein sequence ID" value="CLYHEMP020714.1"/>
    <property type="gene ID" value="CLYHEMG020714"/>
</dbReference>
<dbReference type="OrthoDB" id="5989844at2759"/>
<feature type="transmembrane region" description="Helical" evidence="1">
    <location>
        <begin position="801"/>
        <end position="822"/>
    </location>
</feature>
<keyword evidence="1" id="KW-0812">Transmembrane</keyword>
<keyword evidence="1" id="KW-1133">Transmembrane helix</keyword>
<evidence type="ECO:0000256" key="1">
    <source>
        <dbReference type="SAM" id="Phobius"/>
    </source>
</evidence>
<dbReference type="AlphaFoldDB" id="A0A7M6DPS3"/>
<feature type="transmembrane region" description="Helical" evidence="1">
    <location>
        <begin position="711"/>
        <end position="733"/>
    </location>
</feature>
<dbReference type="Proteomes" id="UP000594262">
    <property type="component" value="Unplaced"/>
</dbReference>
<feature type="signal peptide" evidence="2">
    <location>
        <begin position="1"/>
        <end position="19"/>
    </location>
</feature>
<keyword evidence="4" id="KW-1185">Reference proteome</keyword>
<dbReference type="InterPro" id="IPR011050">
    <property type="entry name" value="Pectin_lyase_fold/virulence"/>
</dbReference>
<sequence>MTWRVLLLVLILHFQGLSSREIYVSQNEASEDIKTCGIQTHPCQTISYAISISKHNDTILLDAEYTYIQNETLIIDTSLKFTSYYNRHGSKAKILFEEGKFPIDYLIQSSANISFYKLQIFSQLVYQDNIFKMGKKGCSLIIEHCVLNFSQPLESDFIDYTKDFKSALIVKTTLHSQKNKIQNTIKKAKGVIKETSIDYHASITFDDCHFVNQIMAITFQRITVNRSILIDSLLSSNPIKDLQLHQSQFFRSSVETTIEYGRLSVTNCTFQGSSEYGDQEGDYAFMLQVHPGDTNYWEGTIRDCTFKRASYGAVKLERGSVELINLTFADNYISDQPMIPTDRAAALTTRSTDMDLVNCTFNNNSARSNQAGSIFTKLGTGERPYTSVSIVNTVVNSIRSPLFNDIRSIWIEPSIYSYPTGWLEITKTSKLNCFEGSYIYEEFESYQYLRLHCITCNSSSYNANGHAFITGNERADNITVHNINCHLCPYQASCKDGIIRSKGNFWGLADSSGKVTFYSCPPLYCCSSFETCKSYNTCARNREGRLCGDCQKGHVLSLFSHNECMDKSCCEYSWTVWLGYILMAALICLFFLFNKDVWNYIRNKNKNVETEESLLDNDDNNKLLITSSPFRKNLSPSYQLPGIIKITFFFYQTASIIRVVASAKTYYHMPNFVSFLFTFFNIKLDFTSSFIKICPLCTNSMVVMDALKSSLSLACLAILLLAMIICVALNFIIKKRLKDGNTQVCEQPILRRLKGAYVNVLLLSYSNISVFCLRNIHCVEVAGESYLCIQASIKCYTDWQYLIMVVIGLWVVPFPLVLYTGCRALRSYRISPNEFLFILTLPPLSLYFMVIRPLAFTQYHFVFDQVTLVEKDQILGVLNGPFKLNLKNQESHLIWEPVLILRRLLLIAMTTFISSPIVKLYPVGLLFFSFAVHDFVQKPFNNQKLNFFQNVSMLLLCLLT</sequence>
<evidence type="ECO:0000256" key="2">
    <source>
        <dbReference type="SAM" id="SignalP"/>
    </source>
</evidence>
<evidence type="ECO:0000313" key="4">
    <source>
        <dbReference type="Proteomes" id="UP000594262"/>
    </source>
</evidence>
<feature type="chain" id="PRO_5029731393" evidence="2">
    <location>
        <begin position="20"/>
        <end position="960"/>
    </location>
</feature>